<feature type="non-terminal residue" evidence="1">
    <location>
        <position position="1"/>
    </location>
</feature>
<name>A0A382S3K8_9ZZZZ</name>
<reference evidence="1" key="1">
    <citation type="submission" date="2018-05" db="EMBL/GenBank/DDBJ databases">
        <authorList>
            <person name="Lanie J.A."/>
            <person name="Ng W.-L."/>
            <person name="Kazmierczak K.M."/>
            <person name="Andrzejewski T.M."/>
            <person name="Davidsen T.M."/>
            <person name="Wayne K.J."/>
            <person name="Tettelin H."/>
            <person name="Glass J.I."/>
            <person name="Rusch D."/>
            <person name="Podicherti R."/>
            <person name="Tsui H.-C.T."/>
            <person name="Winkler M.E."/>
        </authorList>
    </citation>
    <scope>NUCLEOTIDE SEQUENCE</scope>
</reference>
<protein>
    <recommendedName>
        <fullName evidence="2">IPT/TIG domain-containing protein</fullName>
    </recommendedName>
</protein>
<proteinExistence type="predicted"/>
<dbReference type="EMBL" id="UINC01126108">
    <property type="protein sequence ID" value="SVD04380.1"/>
    <property type="molecule type" value="Genomic_DNA"/>
</dbReference>
<dbReference type="AlphaFoldDB" id="A0A382S3K8"/>
<evidence type="ECO:0000313" key="1">
    <source>
        <dbReference type="EMBL" id="SVD04380.1"/>
    </source>
</evidence>
<sequence length="315" mass="32219">AVEDNGSRIQVSADSIPWADADNNSSAKRSFKIYNAVGNSDLDATQTFVVNKQPVVNGIGGFTVAGHFNRDKTLGDDLAIFGTGFMAVKNIIVTDDNDTTQTRVSIALPAPGITVTDTSISIDTQTFQLGSGADTLLNNAQRIIKLESARNNAISSVAQRFKVGAPPSLTTLSGLTAGNYTRDTMTLGVTGTGFGHMTLLEIVDVNGNPIAGVPGIFSGPDGTGGTGLNIASATSVDVDGNATGWITTAHLLDSVTAKSRRVKITTPFGSVTSSSTVNTGSFTVSALPTLVAIPGAFAGGGYTADDLADATDING</sequence>
<accession>A0A382S3K8</accession>
<evidence type="ECO:0008006" key="2">
    <source>
        <dbReference type="Google" id="ProtNLM"/>
    </source>
</evidence>
<feature type="non-terminal residue" evidence="1">
    <location>
        <position position="315"/>
    </location>
</feature>
<organism evidence="1">
    <name type="scientific">marine metagenome</name>
    <dbReference type="NCBI Taxonomy" id="408172"/>
    <lineage>
        <taxon>unclassified sequences</taxon>
        <taxon>metagenomes</taxon>
        <taxon>ecological metagenomes</taxon>
    </lineage>
</organism>
<gene>
    <name evidence="1" type="ORF">METZ01_LOCUS357234</name>
</gene>